<comment type="subcellular location">
    <subcellularLocation>
        <location evidence="1">Mitochondrion</location>
    </subcellularLocation>
</comment>
<dbReference type="PANTHER" id="PTHR28235:SF1">
    <property type="entry name" value="SMALL RIBOSOMAL SUBUNIT PROTEIN MS41"/>
    <property type="match status" value="1"/>
</dbReference>
<evidence type="ECO:0000256" key="3">
    <source>
        <dbReference type="ARBA" id="ARBA00023128"/>
    </source>
</evidence>
<dbReference type="InterPro" id="IPR013761">
    <property type="entry name" value="SAM/pointed_sf"/>
</dbReference>
<proteinExistence type="inferred from homology"/>
<keyword evidence="8" id="KW-1185">Reference proteome</keyword>
<dbReference type="OrthoDB" id="18595at2759"/>
<gene>
    <name evidence="7" type="ORF">CDD82_1717</name>
</gene>
<comment type="similarity">
    <text evidence="2">Belongs to the mitochondrion-specific ribosomal protein mS41 family.</text>
</comment>
<feature type="compositionally biased region" description="Basic and acidic residues" evidence="5">
    <location>
        <begin position="214"/>
        <end position="226"/>
    </location>
</feature>
<evidence type="ECO:0000256" key="1">
    <source>
        <dbReference type="ARBA" id="ARBA00004173"/>
    </source>
</evidence>
<dbReference type="EMBL" id="NJEU01000154">
    <property type="protein sequence ID" value="PHH80487.1"/>
    <property type="molecule type" value="Genomic_DNA"/>
</dbReference>
<name>A0A2C5ZHI5_9HYPO</name>
<evidence type="ECO:0000256" key="2">
    <source>
        <dbReference type="ARBA" id="ARBA00010492"/>
    </source>
</evidence>
<dbReference type="AlphaFoldDB" id="A0A2C5ZHI5"/>
<dbReference type="Proteomes" id="UP000224854">
    <property type="component" value="Unassembled WGS sequence"/>
</dbReference>
<dbReference type="PANTHER" id="PTHR28235">
    <property type="entry name" value="PROTEIN FYV4, MITOCHONDRIAL"/>
    <property type="match status" value="1"/>
</dbReference>
<keyword evidence="3" id="KW-0496">Mitochondrion</keyword>
<dbReference type="SUPFAM" id="SSF47769">
    <property type="entry name" value="SAM/Pointed domain"/>
    <property type="match status" value="1"/>
</dbReference>
<organism evidence="7 8">
    <name type="scientific">Ophiocordyceps australis</name>
    <dbReference type="NCBI Taxonomy" id="1399860"/>
    <lineage>
        <taxon>Eukaryota</taxon>
        <taxon>Fungi</taxon>
        <taxon>Dikarya</taxon>
        <taxon>Ascomycota</taxon>
        <taxon>Pezizomycotina</taxon>
        <taxon>Sordariomycetes</taxon>
        <taxon>Hypocreomycetidae</taxon>
        <taxon>Hypocreales</taxon>
        <taxon>Ophiocordycipitaceae</taxon>
        <taxon>Ophiocordyceps</taxon>
    </lineage>
</organism>
<reference evidence="7 8" key="1">
    <citation type="submission" date="2017-06" db="EMBL/GenBank/DDBJ databases">
        <title>Ant-infecting Ophiocordyceps genomes reveal a high diversity of potential behavioral manipulation genes and a possible major role for enterotoxins.</title>
        <authorList>
            <person name="De Bekker C."/>
            <person name="Evans H.C."/>
            <person name="Brachmann A."/>
            <person name="Hughes D.P."/>
        </authorList>
    </citation>
    <scope>NUCLEOTIDE SEQUENCE [LARGE SCALE GENOMIC DNA]</scope>
    <source>
        <strain evidence="7 8">1348a</strain>
    </source>
</reference>
<evidence type="ECO:0000313" key="7">
    <source>
        <dbReference type="EMBL" id="PHH80487.1"/>
    </source>
</evidence>
<evidence type="ECO:0000256" key="4">
    <source>
        <dbReference type="ARBA" id="ARBA00035129"/>
    </source>
</evidence>
<evidence type="ECO:0000259" key="6">
    <source>
        <dbReference type="SMART" id="SM01238"/>
    </source>
</evidence>
<evidence type="ECO:0000256" key="5">
    <source>
        <dbReference type="SAM" id="MobiDB-lite"/>
    </source>
</evidence>
<protein>
    <recommendedName>
        <fullName evidence="4">Small ribosomal subunit protein mS41</fullName>
    </recommendedName>
</protein>
<sequence length="226" mass="25553">MRYERLRPCLRLLSPRLITPGAAQSRWLHQRKELPIPRPLPFVPDVRSFLTLIGRGLSKHASKFPSWESLFSLSAPQLQELGIEPPRTRRYLLRWVQRYRRGAFGPGADFRYVKDGQALLKIATTPGTKLVDLKWVVNVPPEGQVMPNKLPRPASYTVSGLRTISGPYAVQLPGSAGAVVKITEGMWENRQGHKVDGGERRQAMIRAKKRSAKRRAERESELPGMS</sequence>
<dbReference type="InterPro" id="IPR039603">
    <property type="entry name" value="Ribosomal_mS41"/>
</dbReference>
<accession>A0A2C5ZHI5</accession>
<feature type="domain" description="Small ribosomal subunit protein mS41 SAM" evidence="6">
    <location>
        <begin position="46"/>
        <end position="102"/>
    </location>
</feature>
<dbReference type="InterPro" id="IPR019083">
    <property type="entry name" value="SAM_Ribosomal_mS41"/>
</dbReference>
<dbReference type="SMART" id="SM01238">
    <property type="entry name" value="IGR"/>
    <property type="match status" value="1"/>
</dbReference>
<dbReference type="GO" id="GO:0005739">
    <property type="term" value="C:mitochondrion"/>
    <property type="evidence" value="ECO:0007669"/>
    <property type="project" value="UniProtKB-SubCell"/>
</dbReference>
<feature type="region of interest" description="Disordered" evidence="5">
    <location>
        <begin position="205"/>
        <end position="226"/>
    </location>
</feature>
<evidence type="ECO:0000313" key="8">
    <source>
        <dbReference type="Proteomes" id="UP000224854"/>
    </source>
</evidence>
<dbReference type="Pfam" id="PF09597">
    <property type="entry name" value="SAM_Ribosomal_mS41"/>
    <property type="match status" value="1"/>
</dbReference>
<comment type="caution">
    <text evidence="7">The sequence shown here is derived from an EMBL/GenBank/DDBJ whole genome shotgun (WGS) entry which is preliminary data.</text>
</comment>